<evidence type="ECO:0000313" key="2">
    <source>
        <dbReference type="EMBL" id="SEC23831.1"/>
    </source>
</evidence>
<accession>A0A1H4QWH2</accession>
<evidence type="ECO:0000313" key="3">
    <source>
        <dbReference type="Proteomes" id="UP000183407"/>
    </source>
</evidence>
<reference evidence="3" key="1">
    <citation type="submission" date="2016-10" db="EMBL/GenBank/DDBJ databases">
        <authorList>
            <person name="Varghese N."/>
        </authorList>
    </citation>
    <scope>NUCLEOTIDE SEQUENCE [LARGE SCALE GENOMIC DNA]</scope>
    <source>
        <strain evidence="3">DSM 44719</strain>
    </source>
</reference>
<protein>
    <submittedName>
        <fullName evidence="2">Uncharacterized protein</fullName>
    </submittedName>
</protein>
<feature type="region of interest" description="Disordered" evidence="1">
    <location>
        <begin position="1"/>
        <end position="52"/>
    </location>
</feature>
<organism evidence="2 3">
    <name type="scientific">Rhodococcus jostii</name>
    <dbReference type="NCBI Taxonomy" id="132919"/>
    <lineage>
        <taxon>Bacteria</taxon>
        <taxon>Bacillati</taxon>
        <taxon>Actinomycetota</taxon>
        <taxon>Actinomycetes</taxon>
        <taxon>Mycobacteriales</taxon>
        <taxon>Nocardiaceae</taxon>
        <taxon>Rhodococcus</taxon>
    </lineage>
</organism>
<name>A0A1H4QWH2_RHOJO</name>
<sequence length="52" mass="5067">MGGADHLRCSNPATTRQHPVSTAPTVRGSGADVGGSECESPETGGSAVAPVC</sequence>
<proteinExistence type="predicted"/>
<dbReference type="Proteomes" id="UP000183407">
    <property type="component" value="Unassembled WGS sequence"/>
</dbReference>
<dbReference type="AlphaFoldDB" id="A0A1H4QWH2"/>
<gene>
    <name evidence="2" type="ORF">SAMN04490220_1133</name>
</gene>
<evidence type="ECO:0000256" key="1">
    <source>
        <dbReference type="SAM" id="MobiDB-lite"/>
    </source>
</evidence>
<feature type="compositionally biased region" description="Polar residues" evidence="1">
    <location>
        <begin position="11"/>
        <end position="24"/>
    </location>
</feature>
<dbReference type="EMBL" id="FNTL01000004">
    <property type="protein sequence ID" value="SEC23831.1"/>
    <property type="molecule type" value="Genomic_DNA"/>
</dbReference>